<dbReference type="Pfam" id="PF21348">
    <property type="entry name" value="RGL11_C"/>
    <property type="match status" value="1"/>
</dbReference>
<evidence type="ECO:0000313" key="3">
    <source>
        <dbReference type="EMBL" id="MDI6450923.1"/>
    </source>
</evidence>
<evidence type="ECO:0000259" key="2">
    <source>
        <dbReference type="Pfam" id="PF21348"/>
    </source>
</evidence>
<accession>A0AAW6TYW3</accession>
<keyword evidence="4" id="KW-1185">Reference proteome</keyword>
<gene>
    <name evidence="3" type="ORF">QJ522_17820</name>
</gene>
<feature type="domain" description="Rhamnogalacturonan lyase family 11 C-terminal" evidence="2">
    <location>
        <begin position="127"/>
        <end position="609"/>
    </location>
</feature>
<dbReference type="AlphaFoldDB" id="A0AAW6TYW3"/>
<dbReference type="PANTHER" id="PTHR43118:SF1">
    <property type="entry name" value="RHAMNOGALACTURONAN LYASE (EUROFUNG)"/>
    <property type="match status" value="1"/>
</dbReference>
<dbReference type="InterPro" id="IPR034641">
    <property type="entry name" value="RGL11"/>
</dbReference>
<comment type="caution">
    <text evidence="3">The sequence shown here is derived from an EMBL/GenBank/DDBJ whole genome shotgun (WGS) entry which is preliminary data.</text>
</comment>
<protein>
    <submittedName>
        <fullName evidence="3">Rhamnogalacturonan lyase</fullName>
    </submittedName>
</protein>
<dbReference type="EMBL" id="JASCXX010000026">
    <property type="protein sequence ID" value="MDI6450923.1"/>
    <property type="molecule type" value="Genomic_DNA"/>
</dbReference>
<dbReference type="PANTHER" id="PTHR43118">
    <property type="entry name" value="RHAMNOGALACTURONAN LYASE (EUROFUNG)"/>
    <property type="match status" value="1"/>
</dbReference>
<dbReference type="InterPro" id="IPR041624">
    <property type="entry name" value="RGI_lyase"/>
</dbReference>
<dbReference type="GO" id="GO:0016829">
    <property type="term" value="F:lyase activity"/>
    <property type="evidence" value="ECO:0007669"/>
    <property type="project" value="UniProtKB-KW"/>
</dbReference>
<evidence type="ECO:0000259" key="1">
    <source>
        <dbReference type="Pfam" id="PF18370"/>
    </source>
</evidence>
<dbReference type="SUPFAM" id="SSF69318">
    <property type="entry name" value="Integrin alpha N-terminal domain"/>
    <property type="match status" value="1"/>
</dbReference>
<evidence type="ECO:0000313" key="4">
    <source>
        <dbReference type="Proteomes" id="UP001431776"/>
    </source>
</evidence>
<feature type="domain" description="Rhamnogalacturonan I lyase beta-sheet" evidence="1">
    <location>
        <begin position="28"/>
        <end position="114"/>
    </location>
</feature>
<dbReference type="InterPro" id="IPR013783">
    <property type="entry name" value="Ig-like_fold"/>
</dbReference>
<proteinExistence type="predicted"/>
<organism evidence="3 4">
    <name type="scientific">Anaerobaca lacustris</name>
    <dbReference type="NCBI Taxonomy" id="3044600"/>
    <lineage>
        <taxon>Bacteria</taxon>
        <taxon>Pseudomonadati</taxon>
        <taxon>Planctomycetota</taxon>
        <taxon>Phycisphaerae</taxon>
        <taxon>Sedimentisphaerales</taxon>
        <taxon>Anaerobacaceae</taxon>
        <taxon>Anaerobaca</taxon>
    </lineage>
</organism>
<dbReference type="Pfam" id="PF18370">
    <property type="entry name" value="RGI_lyase"/>
    <property type="match status" value="1"/>
</dbReference>
<dbReference type="Proteomes" id="UP001431776">
    <property type="component" value="Unassembled WGS sequence"/>
</dbReference>
<name>A0AAW6TYW3_9BACT</name>
<sequence length="624" mass="67573">MMAQPTGKMAACAIAALVLLNGSLRAQRQMEWLDRGVVAVLRSDDTVYVGWRMLGTEPESIAFNVYRDGERVNAEPIADSTNFVDEHGSPDATYTVCAVIDGAEGPHSAPAAVWAQNYLTVPLQTPQGYRPNDASVGDLTGDGAYEIVLHQVGRSRDNASRGMTDPPILEAYRLDGTLLWRINLGRNIREGAHYTQFMVYDLDGDGRAEVACKTADGTVDGTGKVIGDPNANWVNRDGKILEGPEFFTIFDGRTGAALATADYIPPRGDVGGWGGIGGNGGNDNNGNRVDRMLACVAYLDGSWPSVVMCRGYYGRSVLAAWDYRDGKLTSRWVFDSATPGLEAYSGQGNHNLSVADVDGDGKDEIIYGAMCVDDDGTGLYSTGLRHGDAMHVGNLDPDRPGLDVWGIHENEVPVPGYEDGFGAAMFDAATGEILWGRDPGRDVGRGVAADIDPRHPGAECWWNTSSVLCNAKGEPIGPRPRSQNFVVWWDGNLLRETLDGIRIAKWDWENGVEVPVMTADGCVANNGSKATPTLSADLFGDWREEVIWPTRDGKALRIYTTTIPTAHRFHTLMHDPQYRLSIAWQNVAYNQPPHVGFFLGAQMAPAPRPNIRLVGGTSSLIGSK</sequence>
<dbReference type="Gene3D" id="2.60.40.10">
    <property type="entry name" value="Immunoglobulins"/>
    <property type="match status" value="1"/>
</dbReference>
<dbReference type="InterPro" id="IPR049366">
    <property type="entry name" value="RGL11_C"/>
</dbReference>
<dbReference type="InterPro" id="IPR028994">
    <property type="entry name" value="Integrin_alpha_N"/>
</dbReference>
<reference evidence="3" key="1">
    <citation type="submission" date="2023-05" db="EMBL/GenBank/DDBJ databases">
        <title>Anaerotaeda fermentans gen. nov., sp. nov., a novel anaerobic planctomycete of the new family within the order Sedimentisphaerales isolated from Taman Peninsula, Russia.</title>
        <authorList>
            <person name="Khomyakova M.A."/>
            <person name="Merkel A.Y."/>
            <person name="Slobodkin A.I."/>
        </authorList>
    </citation>
    <scope>NUCLEOTIDE SEQUENCE</scope>
    <source>
        <strain evidence="3">M17dextr</strain>
    </source>
</reference>
<keyword evidence="3" id="KW-0456">Lyase</keyword>
<dbReference type="CDD" id="cd10318">
    <property type="entry name" value="RGL11"/>
    <property type="match status" value="1"/>
</dbReference>